<evidence type="ECO:0000313" key="4">
    <source>
        <dbReference type="Proteomes" id="UP000054270"/>
    </source>
</evidence>
<reference evidence="4" key="1">
    <citation type="submission" date="2014-04" db="EMBL/GenBank/DDBJ databases">
        <title>Evolutionary Origins and Diversification of the Mycorrhizal Mutualists.</title>
        <authorList>
            <consortium name="DOE Joint Genome Institute"/>
            <consortium name="Mycorrhizal Genomics Consortium"/>
            <person name="Kohler A."/>
            <person name="Kuo A."/>
            <person name="Nagy L.G."/>
            <person name="Floudas D."/>
            <person name="Copeland A."/>
            <person name="Barry K.W."/>
            <person name="Cichocki N."/>
            <person name="Veneault-Fourrey C."/>
            <person name="LaButti K."/>
            <person name="Lindquist E.A."/>
            <person name="Lipzen A."/>
            <person name="Lundell T."/>
            <person name="Morin E."/>
            <person name="Murat C."/>
            <person name="Riley R."/>
            <person name="Ohm R."/>
            <person name="Sun H."/>
            <person name="Tunlid A."/>
            <person name="Henrissat B."/>
            <person name="Grigoriev I.V."/>
            <person name="Hibbett D.S."/>
            <person name="Martin F."/>
        </authorList>
    </citation>
    <scope>NUCLEOTIDE SEQUENCE [LARGE SCALE GENOMIC DNA]</scope>
    <source>
        <strain evidence="4">FD-334 SS-4</strain>
    </source>
</reference>
<proteinExistence type="predicted"/>
<evidence type="ECO:0000256" key="2">
    <source>
        <dbReference type="SAM" id="Phobius"/>
    </source>
</evidence>
<protein>
    <submittedName>
        <fullName evidence="3">Uncharacterized protein</fullName>
    </submittedName>
</protein>
<keyword evidence="4" id="KW-1185">Reference proteome</keyword>
<dbReference type="Proteomes" id="UP000054270">
    <property type="component" value="Unassembled WGS sequence"/>
</dbReference>
<accession>A0A0D2NSY7</accession>
<feature type="transmembrane region" description="Helical" evidence="2">
    <location>
        <begin position="115"/>
        <end position="136"/>
    </location>
</feature>
<evidence type="ECO:0000313" key="3">
    <source>
        <dbReference type="EMBL" id="KJA21999.1"/>
    </source>
</evidence>
<feature type="compositionally biased region" description="Low complexity" evidence="1">
    <location>
        <begin position="1"/>
        <end position="17"/>
    </location>
</feature>
<sequence>MSSSSPRENSPPSLERSTTLTTSPGVRRRKYYHLGEQTRDPQFPSASLGDGTTVAATAGNINGALIAGGSNKGVIFLWKRLAADNVAERSAVDPDKTPPQQTTITMNTDPINPQVVLLIFILTWTSWYPYLIASAYELVVQQLPTA</sequence>
<name>A0A0D2NSY7_HYPSF</name>
<gene>
    <name evidence="3" type="ORF">HYPSUDRAFT_202493</name>
</gene>
<dbReference type="AlphaFoldDB" id="A0A0D2NSY7"/>
<keyword evidence="2" id="KW-0472">Membrane</keyword>
<keyword evidence="2" id="KW-0812">Transmembrane</keyword>
<dbReference type="EMBL" id="KN817553">
    <property type="protein sequence ID" value="KJA21999.1"/>
    <property type="molecule type" value="Genomic_DNA"/>
</dbReference>
<keyword evidence="2" id="KW-1133">Transmembrane helix</keyword>
<organism evidence="3 4">
    <name type="scientific">Hypholoma sublateritium (strain FD-334 SS-4)</name>
    <dbReference type="NCBI Taxonomy" id="945553"/>
    <lineage>
        <taxon>Eukaryota</taxon>
        <taxon>Fungi</taxon>
        <taxon>Dikarya</taxon>
        <taxon>Basidiomycota</taxon>
        <taxon>Agaricomycotina</taxon>
        <taxon>Agaricomycetes</taxon>
        <taxon>Agaricomycetidae</taxon>
        <taxon>Agaricales</taxon>
        <taxon>Agaricineae</taxon>
        <taxon>Strophariaceae</taxon>
        <taxon>Hypholoma</taxon>
    </lineage>
</organism>
<evidence type="ECO:0000256" key="1">
    <source>
        <dbReference type="SAM" id="MobiDB-lite"/>
    </source>
</evidence>
<feature type="region of interest" description="Disordered" evidence="1">
    <location>
        <begin position="1"/>
        <end position="27"/>
    </location>
</feature>